<gene>
    <name evidence="1" type="ORF">QAD02_007011</name>
</gene>
<name>A0ACC2N2F7_9HYME</name>
<accession>A0ACC2N2F7</accession>
<sequence length="334" mass="37548">MSGSVVRVLRSVCRQQIKRSLNTGKCNCFQLRQHYYPQEQPHHHHGGNRNSNQGFGRATKICFGIFAGGVATCAAIAYALDRSVVQASHNLAHPPNLPWEFDGVLSTLNHGAIRRGWTVYKMVCSTCHSLKYVAFKDFVDVCFSEQEARDIAAEYEVEDGPDESGEMFMRECKLQDKIPGPYANEEAARAANNGALPPDLSYITNARENGKNYVFHLLTAYTDPPAGIELRDGQGFNPYFENGALGMAEMLQDGLVDYDDGTPAYKSQMAKDVVEFLTWTANQDWDTRKIVFFKGIGICVIMFAGFCTMYRARKTHHKYTKLHFLSKNKNQKCP</sequence>
<dbReference type="EMBL" id="CM056744">
    <property type="protein sequence ID" value="KAJ8665349.1"/>
    <property type="molecule type" value="Genomic_DNA"/>
</dbReference>
<protein>
    <submittedName>
        <fullName evidence="1">Uncharacterized protein</fullName>
    </submittedName>
</protein>
<dbReference type="Proteomes" id="UP001239111">
    <property type="component" value="Chromosome 4"/>
</dbReference>
<reference evidence="1" key="1">
    <citation type="submission" date="2023-04" db="EMBL/GenBank/DDBJ databases">
        <title>A chromosome-level genome assembly of the parasitoid wasp Eretmocerus hayati.</title>
        <authorList>
            <person name="Zhong Y."/>
            <person name="Liu S."/>
            <person name="Liu Y."/>
        </authorList>
    </citation>
    <scope>NUCLEOTIDE SEQUENCE</scope>
    <source>
        <strain evidence="1">ZJU_SS_LIU_2023</strain>
    </source>
</reference>
<evidence type="ECO:0000313" key="1">
    <source>
        <dbReference type="EMBL" id="KAJ8665349.1"/>
    </source>
</evidence>
<keyword evidence="2" id="KW-1185">Reference proteome</keyword>
<proteinExistence type="predicted"/>
<evidence type="ECO:0000313" key="2">
    <source>
        <dbReference type="Proteomes" id="UP001239111"/>
    </source>
</evidence>
<comment type="caution">
    <text evidence="1">The sequence shown here is derived from an EMBL/GenBank/DDBJ whole genome shotgun (WGS) entry which is preliminary data.</text>
</comment>
<organism evidence="1 2">
    <name type="scientific">Eretmocerus hayati</name>
    <dbReference type="NCBI Taxonomy" id="131215"/>
    <lineage>
        <taxon>Eukaryota</taxon>
        <taxon>Metazoa</taxon>
        <taxon>Ecdysozoa</taxon>
        <taxon>Arthropoda</taxon>
        <taxon>Hexapoda</taxon>
        <taxon>Insecta</taxon>
        <taxon>Pterygota</taxon>
        <taxon>Neoptera</taxon>
        <taxon>Endopterygota</taxon>
        <taxon>Hymenoptera</taxon>
        <taxon>Apocrita</taxon>
        <taxon>Proctotrupomorpha</taxon>
        <taxon>Chalcidoidea</taxon>
        <taxon>Aphelinidae</taxon>
        <taxon>Aphelininae</taxon>
        <taxon>Eretmocerus</taxon>
    </lineage>
</organism>